<protein>
    <submittedName>
        <fullName evidence="1">Carbohydrate-binding protein</fullName>
    </submittedName>
</protein>
<dbReference type="RefSeq" id="WP_181061071.1">
    <property type="nucleotide sequence ID" value="NZ_JACDTY010000019.1"/>
</dbReference>
<keyword evidence="2" id="KW-1185">Reference proteome</keyword>
<gene>
    <name evidence="1" type="ORF">H0241_28320</name>
</gene>
<dbReference type="InterPro" id="IPR053161">
    <property type="entry name" value="Ulvan_degrading_GH"/>
</dbReference>
<dbReference type="AlphaFoldDB" id="A0A838BFA5"/>
<dbReference type="EMBL" id="JACDTY010000019">
    <property type="protein sequence ID" value="MBA1144120.1"/>
    <property type="molecule type" value="Genomic_DNA"/>
</dbReference>
<evidence type="ECO:0000313" key="1">
    <source>
        <dbReference type="EMBL" id="MBA1144120.1"/>
    </source>
</evidence>
<organism evidence="1 2">
    <name type="scientific">Mesorhizobium neociceri</name>
    <dbReference type="NCBI Taxonomy" id="1307853"/>
    <lineage>
        <taxon>Bacteria</taxon>
        <taxon>Pseudomonadati</taxon>
        <taxon>Pseudomonadota</taxon>
        <taxon>Alphaproteobacteria</taxon>
        <taxon>Hyphomicrobiales</taxon>
        <taxon>Phyllobacteriaceae</taxon>
        <taxon>Mesorhizobium</taxon>
    </lineage>
</organism>
<evidence type="ECO:0000313" key="2">
    <source>
        <dbReference type="Proteomes" id="UP000558284"/>
    </source>
</evidence>
<dbReference type="SUPFAM" id="SSF49785">
    <property type="entry name" value="Galactose-binding domain-like"/>
    <property type="match status" value="1"/>
</dbReference>
<dbReference type="InterPro" id="IPR008979">
    <property type="entry name" value="Galactose-bd-like_sf"/>
</dbReference>
<proteinExistence type="predicted"/>
<dbReference type="CDD" id="cd03143">
    <property type="entry name" value="A4_beta-galactosidase_middle_domain"/>
    <property type="match status" value="1"/>
</dbReference>
<reference evidence="1 2" key="1">
    <citation type="submission" date="2020-07" db="EMBL/GenBank/DDBJ databases">
        <title>Definition of the novel symbiovar canariense within Mesorhizobium novociceri, a new species of genus Mesorhizobium nodulating Cicer canariense in the Caldera de Taburiente National Park (La Palma, Canary Islands).</title>
        <authorList>
            <person name="Leon-Barrios M."/>
            <person name="Perez-Yepez J."/>
            <person name="Flores-Felix J.D."/>
            <person name="Ramirez-Baena M.H."/>
            <person name="Pulido-Suarez L."/>
            <person name="Igual J.M."/>
            <person name="Velazquez E."/>
            <person name="Peix A."/>
        </authorList>
    </citation>
    <scope>NUCLEOTIDE SEQUENCE [LARGE SCALE GENOMIC DNA]</scope>
    <source>
        <strain evidence="1 2">CCANP35</strain>
    </source>
</reference>
<sequence>MLDGLDWFRKPGPDFRPAVFWFWHRIPSASEIRLQLADISEKGVGTVMIQARRALALESYLSPAYLDAYRRAAAEAQRLGLRVTIYDEYGWMSGHGGGRTVNGADHLRERHLFWTSGVVKGARTELTISNIHSPFLDFLGEAGRTWCYEDGVPRWGDWQVVLAVSHPDDQTAIAAESAVRPVTGTINIEQTGDAACRIVIENGSAVPTGSAVTLFASARCLTSRLINYLLPEAAQRFADTVYAPLLDAAGGAADGFFFDHPYAGFHVWDEHRSNLGNSLLWDAADPADAMQMLSLLRDVGPRTAELRAGFFEAYGRRMHEAFFGTLSRWTAERGVGFTGHELLTHVGAWRLHAGLTGFDPRSMPGVDYFGVDAYRSVTAVDAADYAPQLSAKLGDSVARAHCRRRCMIEQYSTGRETGAPGLAGQWGLTAERFRAQAIRHLLFGARQILLHAYNVTNGAKGDGLLSARFDFPPAFNFEPWWEDCPAIFSELARLSAFLEDGEPLRPVALLYPLETIRAEAMAPACGDHFGWWAEALARAGLGYDVVDERMLDTVLGAEPRYETLVLPAVTTLASVDTAEIIAAFVRNGGRLLATGPLPHKTRMKGEEQSCVALLSSLAAVCGRVVHLPDAVQQDIARLVAAEPRPLPDIQFEDGPSWSSVSRCGDSWRLAAFNDQATTRRLKIQLAEPAPEISFWSPESGEVAVLPHRVVDGTLTLDVGAQRLVCLSIRNGEKALYSSVDTGRGHATTLAGAPASIVLADGWTLEIDGGEPISIAVDRGWEAQGHATFAGTGVYRRRANLPDLTDGLVWHLLLPGLHETAELWLDGAFIGRHIAGEARFALPVSQGEVAIELRVRNTAANRYYAGTPFWGGTPLPSGLTAAPCLCAGRQSLVANPRAATETASC</sequence>
<accession>A0A838BFA5</accession>
<comment type="caution">
    <text evidence="1">The sequence shown here is derived from an EMBL/GenBank/DDBJ whole genome shotgun (WGS) entry which is preliminary data.</text>
</comment>
<name>A0A838BFA5_9HYPH</name>
<dbReference type="Gene3D" id="2.60.120.260">
    <property type="entry name" value="Galactose-binding domain-like"/>
    <property type="match status" value="1"/>
</dbReference>
<dbReference type="InterPro" id="IPR029062">
    <property type="entry name" value="Class_I_gatase-like"/>
</dbReference>
<dbReference type="Proteomes" id="UP000558284">
    <property type="component" value="Unassembled WGS sequence"/>
</dbReference>
<dbReference type="Gene3D" id="3.40.50.880">
    <property type="match status" value="1"/>
</dbReference>
<dbReference type="PANTHER" id="PTHR36848">
    <property type="entry name" value="DNA-BINDING PROTEIN (PUTATIVE SECRETED PROTEIN)-RELATED"/>
    <property type="match status" value="1"/>
</dbReference>
<dbReference type="PANTHER" id="PTHR36848:SF2">
    <property type="entry name" value="SECRETED PROTEIN"/>
    <property type="match status" value="1"/>
</dbReference>